<dbReference type="GO" id="GO:0005634">
    <property type="term" value="C:nucleus"/>
    <property type="evidence" value="ECO:0007669"/>
    <property type="project" value="TreeGrafter"/>
</dbReference>
<dbReference type="GO" id="GO:0000175">
    <property type="term" value="F:3'-5'-RNA exonuclease activity"/>
    <property type="evidence" value="ECO:0007669"/>
    <property type="project" value="TreeGrafter"/>
</dbReference>
<comment type="caution">
    <text evidence="3">The sequence shown here is derived from an EMBL/GenBank/DDBJ whole genome shotgun (WGS) entry which is preliminary data.</text>
</comment>
<dbReference type="EMBL" id="AMGV01000005">
    <property type="protein sequence ID" value="KEF56684.1"/>
    <property type="molecule type" value="Genomic_DNA"/>
</dbReference>
<dbReference type="OrthoDB" id="414075at2759"/>
<dbReference type="AlphaFoldDB" id="A0A072P982"/>
<dbReference type="InterPro" id="IPR012337">
    <property type="entry name" value="RNaseH-like_sf"/>
</dbReference>
<proteinExistence type="inferred from homology"/>
<dbReference type="GeneID" id="25281788"/>
<dbReference type="GO" id="GO:1990432">
    <property type="term" value="P:siRNA 3'-end processing"/>
    <property type="evidence" value="ECO:0007669"/>
    <property type="project" value="TreeGrafter"/>
</dbReference>
<evidence type="ECO:0000256" key="2">
    <source>
        <dbReference type="SAM" id="MobiDB-lite"/>
    </source>
</evidence>
<dbReference type="InterPro" id="IPR051181">
    <property type="entry name" value="CAF1_poly(A)_ribonucleases"/>
</dbReference>
<comment type="similarity">
    <text evidence="1">Belongs to the CAF1 family.</text>
</comment>
<dbReference type="GO" id="GO:0003723">
    <property type="term" value="F:RNA binding"/>
    <property type="evidence" value="ECO:0007669"/>
    <property type="project" value="TreeGrafter"/>
</dbReference>
<sequence length="625" mass="69595">MNVSSGSFPFDAVNIIQHVAKSRFVAFDFEFSGVAGRTSSGGSGKLGLQDLYEELRSAAQIYQILQVGLTIVTEESEKGRYVARPYNFNLSPLPALKESVFRRDWSYNSGAISFLMRNGFDVALPLTQGVHYLSRQEEREVREQMIEAEKARSNIPDMVLKDEDAPLIEYIKQSIDHWLALPKDDQEGYLNIPAEGVKDPIPSVLNRYQIRLTHQIVRSDYPKLKTQGMGQFIQVTSPTSEQKPNEQELKADAREREIANAVGFRWILEAIMGGDISRLPHSYVQSAFDEGEAPKDCDAFIQDLQSQLRSQSRAIVGHNCLTDVVNMYRCFIGDLPESVDEFRTKLQDLFPMILDTKYLATIGSKRWANTSLRAVEEELRTEGKPQLHLPSAFDRYLFAANYHEAGFDSFVTAKIGLKLSARLKREGQDVGLLAEQAKSLAEKTIPVAKDSQNVTPTPALPRQEDSGSGITQIVAAAITSPAKTVKSLLTGQTTASEDTTPNKAPSPREAGMRPDTAATKETEPVLAVKEVVPRSVQAGKTEAKKFKSMSQNINIFDMLEDDPSEESQAQAAAEKKENEQKRIAKMVRKGELLPRWEEDAALWNLIGNKLQANASREGILDLAKR</sequence>
<gene>
    <name evidence="3" type="ORF">A1O9_06873</name>
</gene>
<evidence type="ECO:0000256" key="1">
    <source>
        <dbReference type="ARBA" id="ARBA00008372"/>
    </source>
</evidence>
<dbReference type="PANTHER" id="PTHR15092:SF22">
    <property type="entry name" value="POLY(A)-SPECIFIC RIBONUCLEASE PNLDC1"/>
    <property type="match status" value="1"/>
</dbReference>
<dbReference type="GO" id="GO:1990431">
    <property type="term" value="P:priRNA 3'-end processing"/>
    <property type="evidence" value="ECO:0007669"/>
    <property type="project" value="TreeGrafter"/>
</dbReference>
<protein>
    <submittedName>
        <fullName evidence="3">Uncharacterized protein</fullName>
    </submittedName>
</protein>
<dbReference type="Pfam" id="PF04857">
    <property type="entry name" value="CAF1"/>
    <property type="match status" value="1"/>
</dbReference>
<dbReference type="Gene3D" id="3.30.420.10">
    <property type="entry name" value="Ribonuclease H-like superfamily/Ribonuclease H"/>
    <property type="match status" value="2"/>
</dbReference>
<dbReference type="VEuPathDB" id="FungiDB:A1O9_06873"/>
<evidence type="ECO:0000313" key="3">
    <source>
        <dbReference type="EMBL" id="KEF56684.1"/>
    </source>
</evidence>
<dbReference type="STRING" id="1182545.A0A072P982"/>
<feature type="region of interest" description="Disordered" evidence="2">
    <location>
        <begin position="488"/>
        <end position="520"/>
    </location>
</feature>
<dbReference type="PANTHER" id="PTHR15092">
    <property type="entry name" value="POLY A -SPECIFIC RIBONUCLEASE/TARGET OF EGR1, MEMBER 1"/>
    <property type="match status" value="1"/>
</dbReference>
<accession>A0A072P982</accession>
<dbReference type="InterPro" id="IPR036397">
    <property type="entry name" value="RNaseH_sf"/>
</dbReference>
<dbReference type="Proteomes" id="UP000027920">
    <property type="component" value="Unassembled WGS sequence"/>
</dbReference>
<evidence type="ECO:0000313" key="4">
    <source>
        <dbReference type="Proteomes" id="UP000027920"/>
    </source>
</evidence>
<dbReference type="InterPro" id="IPR006941">
    <property type="entry name" value="RNase_CAF1"/>
</dbReference>
<name>A0A072P982_9EURO</name>
<feature type="compositionally biased region" description="Polar residues" evidence="2">
    <location>
        <begin position="488"/>
        <end position="503"/>
    </location>
</feature>
<dbReference type="HOGENOM" id="CLU_022380_0_0_1"/>
<dbReference type="RefSeq" id="XP_013259274.1">
    <property type="nucleotide sequence ID" value="XM_013403820.1"/>
</dbReference>
<dbReference type="GO" id="GO:0000289">
    <property type="term" value="P:nuclear-transcribed mRNA poly(A) tail shortening"/>
    <property type="evidence" value="ECO:0007669"/>
    <property type="project" value="TreeGrafter"/>
</dbReference>
<keyword evidence="4" id="KW-1185">Reference proteome</keyword>
<reference evidence="3 4" key="1">
    <citation type="submission" date="2013-03" db="EMBL/GenBank/DDBJ databases">
        <title>The Genome Sequence of Exophiala aquamarina CBS 119918.</title>
        <authorList>
            <consortium name="The Broad Institute Genomics Platform"/>
            <person name="Cuomo C."/>
            <person name="de Hoog S."/>
            <person name="Gorbushina A."/>
            <person name="Walker B."/>
            <person name="Young S.K."/>
            <person name="Zeng Q."/>
            <person name="Gargeya S."/>
            <person name="Fitzgerald M."/>
            <person name="Haas B."/>
            <person name="Abouelleil A."/>
            <person name="Allen A.W."/>
            <person name="Alvarado L."/>
            <person name="Arachchi H.M."/>
            <person name="Berlin A.M."/>
            <person name="Chapman S.B."/>
            <person name="Gainer-Dewar J."/>
            <person name="Goldberg J."/>
            <person name="Griggs A."/>
            <person name="Gujja S."/>
            <person name="Hansen M."/>
            <person name="Howarth C."/>
            <person name="Imamovic A."/>
            <person name="Ireland A."/>
            <person name="Larimer J."/>
            <person name="McCowan C."/>
            <person name="Murphy C."/>
            <person name="Pearson M."/>
            <person name="Poon T.W."/>
            <person name="Priest M."/>
            <person name="Roberts A."/>
            <person name="Saif S."/>
            <person name="Shea T."/>
            <person name="Sisk P."/>
            <person name="Sykes S."/>
            <person name="Wortman J."/>
            <person name="Nusbaum C."/>
            <person name="Birren B."/>
        </authorList>
    </citation>
    <scope>NUCLEOTIDE SEQUENCE [LARGE SCALE GENOMIC DNA]</scope>
    <source>
        <strain evidence="3 4">CBS 119918</strain>
    </source>
</reference>
<dbReference type="SUPFAM" id="SSF53098">
    <property type="entry name" value="Ribonuclease H-like"/>
    <property type="match status" value="1"/>
</dbReference>
<organism evidence="3 4">
    <name type="scientific">Exophiala aquamarina CBS 119918</name>
    <dbReference type="NCBI Taxonomy" id="1182545"/>
    <lineage>
        <taxon>Eukaryota</taxon>
        <taxon>Fungi</taxon>
        <taxon>Dikarya</taxon>
        <taxon>Ascomycota</taxon>
        <taxon>Pezizomycotina</taxon>
        <taxon>Eurotiomycetes</taxon>
        <taxon>Chaetothyriomycetidae</taxon>
        <taxon>Chaetothyriales</taxon>
        <taxon>Herpotrichiellaceae</taxon>
        <taxon>Exophiala</taxon>
    </lineage>
</organism>